<reference evidence="2" key="1">
    <citation type="journal article" date="2008" name="BMC Genomics">
        <title>The genome of Aeromonas salmonicida subsp. salmonicida A449: insights into the evolution of a fish pathogen.</title>
        <authorList>
            <person name="Reith M.E."/>
            <person name="Singh R.K."/>
            <person name="Curtis B."/>
            <person name="Boyd J.M."/>
            <person name="Bouevitch A."/>
            <person name="Kimball J."/>
            <person name="Munholland J."/>
            <person name="Murphy C."/>
            <person name="Sarty D."/>
            <person name="Williams J."/>
            <person name="Nash J.H."/>
            <person name="Johnson S.C."/>
            <person name="Brown L.L."/>
        </authorList>
    </citation>
    <scope>NUCLEOTIDE SEQUENCE [LARGE SCALE GENOMIC DNA]</scope>
    <source>
        <strain evidence="2">A449</strain>
    </source>
</reference>
<protein>
    <submittedName>
        <fullName evidence="1">Uncharacterized protein</fullName>
    </submittedName>
</protein>
<dbReference type="AlphaFoldDB" id="A4SHP1"/>
<gene>
    <name evidence="1" type="ordered locus">ASA_0221</name>
</gene>
<dbReference type="STRING" id="29491.GCA_000820065_01295"/>
<evidence type="ECO:0000313" key="2">
    <source>
        <dbReference type="Proteomes" id="UP000000225"/>
    </source>
</evidence>
<organism evidence="1 2">
    <name type="scientific">Aeromonas salmonicida (strain A449)</name>
    <dbReference type="NCBI Taxonomy" id="382245"/>
    <lineage>
        <taxon>Bacteria</taxon>
        <taxon>Pseudomonadati</taxon>
        <taxon>Pseudomonadota</taxon>
        <taxon>Gammaproteobacteria</taxon>
        <taxon>Aeromonadales</taxon>
        <taxon>Aeromonadaceae</taxon>
        <taxon>Aeromonas</taxon>
    </lineage>
</organism>
<dbReference type="EMBL" id="CP000644">
    <property type="protein sequence ID" value="ABO88413.1"/>
    <property type="molecule type" value="Genomic_DNA"/>
</dbReference>
<accession>A4SHP1</accession>
<dbReference type="Proteomes" id="UP000000225">
    <property type="component" value="Chromosome"/>
</dbReference>
<dbReference type="HOGENOM" id="CLU_2079735_0_0_6"/>
<proteinExistence type="predicted"/>
<name>A4SHP1_AERS4</name>
<sequence>MDMHKTSILVMHFSPTLPHPLFKLFSLVEFISQPCVTGRLDLTQKVIRITPCSVTKEIVMKIKSLFLLAALVLPATPSLVSAQGAPAIPMVVCHVDKAPQMLVPEYVCQWYGGRQHY</sequence>
<evidence type="ECO:0000313" key="1">
    <source>
        <dbReference type="EMBL" id="ABO88413.1"/>
    </source>
</evidence>
<dbReference type="KEGG" id="asa:ASA_0221"/>